<dbReference type="InterPro" id="IPR050324">
    <property type="entry name" value="CDP-alcohol_PTase-I"/>
</dbReference>
<evidence type="ECO:0000313" key="1">
    <source>
        <dbReference type="Proteomes" id="UP000492821"/>
    </source>
</evidence>
<name>A0A7E4W1K4_PANRE</name>
<dbReference type="Pfam" id="PF13344">
    <property type="entry name" value="Hydrolase_6"/>
    <property type="match status" value="1"/>
</dbReference>
<dbReference type="GO" id="GO:0046474">
    <property type="term" value="P:glycerophospholipid biosynthetic process"/>
    <property type="evidence" value="ECO:0007669"/>
    <property type="project" value="TreeGrafter"/>
</dbReference>
<dbReference type="InterPro" id="IPR006357">
    <property type="entry name" value="HAD-SF_hydro_IIA"/>
</dbReference>
<dbReference type="PANTHER" id="PTHR14269">
    <property type="entry name" value="CDP-DIACYLGLYCEROL--GLYCEROL-3-PHOSPHATE 3-PHOSPHATIDYLTRANSFERASE-RELATED"/>
    <property type="match status" value="1"/>
</dbReference>
<dbReference type="Gene3D" id="3.40.50.1000">
    <property type="entry name" value="HAD superfamily/HAD-like"/>
    <property type="match status" value="2"/>
</dbReference>
<dbReference type="PANTHER" id="PTHR14269:SF4">
    <property type="entry name" value="CAT EYE SYNDROME CRITICAL REGION PROTEIN 5"/>
    <property type="match status" value="1"/>
</dbReference>
<evidence type="ECO:0000313" key="2">
    <source>
        <dbReference type="WBParaSite" id="Pan_g5285.t1"/>
    </source>
</evidence>
<proteinExistence type="predicted"/>
<keyword evidence="1" id="KW-1185">Reference proteome</keyword>
<dbReference type="NCBIfam" id="TIGR01456">
    <property type="entry name" value="CECR5"/>
    <property type="match status" value="1"/>
</dbReference>
<sequence>MAFHKLKSLQNLGKSIRNVSSLPKKPSKSIGFLIDIDGVIFRGREVLPFVHDAFQMIMDDKGNFKFPVVFLTNGTHTLRITRAQRLSEALGTKITSDQVVLAHTPLRMFKDLHEKHVLMVGQGPVVEIGESLGFKNITTLSDLAIMFPHLDCVDFQRRRLDPKSVIHPNFEPIEAIILLGEPRKWETALQLLVDVLITNGNPAGSDVDRGTVAHPHVPVIACNLDLLWMAETHLKLPRFGHGIFLTCLETVYKKLTGHEIQYQAILGKPSELSYLQGVYCAQKAAFSLGLDPIETLYVIGDNPQSDVVGANLFSRYLREGNSGRFDDSDIKNFEEITCDVEAIKQVRECIPVLVKSGLYHERCEMNGFTRPVSLLLNDMSASERRFLQTPKFVENNLHNAIEHILKMHGFM</sequence>
<dbReference type="Proteomes" id="UP000492821">
    <property type="component" value="Unassembled WGS sequence"/>
</dbReference>
<dbReference type="WBParaSite" id="Pan_g5285.t1">
    <property type="protein sequence ID" value="Pan_g5285.t1"/>
    <property type="gene ID" value="Pan_g5285"/>
</dbReference>
<accession>A0A7E4W1K4</accession>
<dbReference type="GO" id="GO:0005739">
    <property type="term" value="C:mitochondrion"/>
    <property type="evidence" value="ECO:0007669"/>
    <property type="project" value="TreeGrafter"/>
</dbReference>
<dbReference type="AlphaFoldDB" id="A0A7E4W1K4"/>
<reference evidence="1" key="1">
    <citation type="journal article" date="2013" name="Genetics">
        <title>The draft genome and transcriptome of Panagrellus redivivus are shaped by the harsh demands of a free-living lifestyle.</title>
        <authorList>
            <person name="Srinivasan J."/>
            <person name="Dillman A.R."/>
            <person name="Macchietto M.G."/>
            <person name="Heikkinen L."/>
            <person name="Lakso M."/>
            <person name="Fracchia K.M."/>
            <person name="Antoshechkin I."/>
            <person name="Mortazavi A."/>
            <person name="Wong G."/>
            <person name="Sternberg P.W."/>
        </authorList>
    </citation>
    <scope>NUCLEOTIDE SEQUENCE [LARGE SCALE GENOMIC DNA]</scope>
    <source>
        <strain evidence="1">MT8872</strain>
    </source>
</reference>
<dbReference type="InterPro" id="IPR036412">
    <property type="entry name" value="HAD-like_sf"/>
</dbReference>
<dbReference type="InterPro" id="IPR023214">
    <property type="entry name" value="HAD_sf"/>
</dbReference>
<reference evidence="2" key="2">
    <citation type="submission" date="2020-10" db="UniProtKB">
        <authorList>
            <consortium name="WormBaseParasite"/>
        </authorList>
    </citation>
    <scope>IDENTIFICATION</scope>
</reference>
<organism evidence="1 2">
    <name type="scientific">Panagrellus redivivus</name>
    <name type="common">Microworm</name>
    <dbReference type="NCBI Taxonomy" id="6233"/>
    <lineage>
        <taxon>Eukaryota</taxon>
        <taxon>Metazoa</taxon>
        <taxon>Ecdysozoa</taxon>
        <taxon>Nematoda</taxon>
        <taxon>Chromadorea</taxon>
        <taxon>Rhabditida</taxon>
        <taxon>Tylenchina</taxon>
        <taxon>Panagrolaimomorpha</taxon>
        <taxon>Panagrolaimoidea</taxon>
        <taxon>Panagrolaimidae</taxon>
        <taxon>Panagrellus</taxon>
    </lineage>
</organism>
<protein>
    <submittedName>
        <fullName evidence="2">Cat eye syndrome critical region protein 5</fullName>
    </submittedName>
</protein>
<dbReference type="SUPFAM" id="SSF56784">
    <property type="entry name" value="HAD-like"/>
    <property type="match status" value="1"/>
</dbReference>
<dbReference type="NCBIfam" id="TIGR01460">
    <property type="entry name" value="HAD-SF-IIA"/>
    <property type="match status" value="1"/>
</dbReference>
<dbReference type="InterPro" id="IPR006353">
    <property type="entry name" value="HAD-SF_hydro_IIA_CECR5"/>
</dbReference>